<name>A0A544QPR8_9EURY</name>
<evidence type="ECO:0000256" key="3">
    <source>
        <dbReference type="ARBA" id="ARBA00022991"/>
    </source>
</evidence>
<keyword evidence="3" id="KW-0157">Chromophore</keyword>
<dbReference type="PANTHER" id="PTHR47429:SF2">
    <property type="entry name" value="PROTEIN TWIN LOV 1"/>
    <property type="match status" value="1"/>
</dbReference>
<dbReference type="SMART" id="SM00086">
    <property type="entry name" value="PAC"/>
    <property type="match status" value="1"/>
</dbReference>
<organism evidence="5 6">
    <name type="scientific">Halonotius roseus</name>
    <dbReference type="NCBI Taxonomy" id="2511997"/>
    <lineage>
        <taxon>Archaea</taxon>
        <taxon>Methanobacteriati</taxon>
        <taxon>Methanobacteriota</taxon>
        <taxon>Stenosarchaea group</taxon>
        <taxon>Halobacteria</taxon>
        <taxon>Halobacteriales</taxon>
        <taxon>Haloferacaceae</taxon>
        <taxon>Halonotius</taxon>
    </lineage>
</organism>
<dbReference type="SUPFAM" id="SSF55785">
    <property type="entry name" value="PYP-like sensor domain (PAS domain)"/>
    <property type="match status" value="1"/>
</dbReference>
<dbReference type="InterPro" id="IPR035965">
    <property type="entry name" value="PAS-like_dom_sf"/>
</dbReference>
<accession>A0A544QPR8</accession>
<comment type="caution">
    <text evidence="5">The sequence shown here is derived from an EMBL/GenBank/DDBJ whole genome shotgun (WGS) entry which is preliminary data.</text>
</comment>
<gene>
    <name evidence="5" type="ORF">EWF95_00185</name>
</gene>
<feature type="domain" description="PAS" evidence="4">
    <location>
        <begin position="83"/>
        <end position="104"/>
    </location>
</feature>
<proteinExistence type="predicted"/>
<dbReference type="Pfam" id="PF13426">
    <property type="entry name" value="PAS_9"/>
    <property type="match status" value="1"/>
</dbReference>
<reference evidence="5 6" key="1">
    <citation type="submission" date="2019-02" db="EMBL/GenBank/DDBJ databases">
        <title>Halonotius sp. a new haloqrchaeon isolated from saline water.</title>
        <authorList>
            <person name="Duran-Viseras A."/>
            <person name="Sanchez-Porro C."/>
            <person name="Ventosa A."/>
        </authorList>
    </citation>
    <scope>NUCLEOTIDE SEQUENCE [LARGE SCALE GENOMIC DNA]</scope>
    <source>
        <strain evidence="5 6">F9-27</strain>
    </source>
</reference>
<dbReference type="CDD" id="cd00130">
    <property type="entry name" value="PAS"/>
    <property type="match status" value="1"/>
</dbReference>
<dbReference type="NCBIfam" id="TIGR00229">
    <property type="entry name" value="sensory_box"/>
    <property type="match status" value="1"/>
</dbReference>
<dbReference type="PROSITE" id="PS50112">
    <property type="entry name" value="PAS"/>
    <property type="match status" value="1"/>
</dbReference>
<protein>
    <submittedName>
        <fullName evidence="5">PAS domain-containing protein</fullName>
    </submittedName>
</protein>
<dbReference type="InterPro" id="IPR001610">
    <property type="entry name" value="PAC"/>
</dbReference>
<evidence type="ECO:0000313" key="6">
    <source>
        <dbReference type="Proteomes" id="UP000315385"/>
    </source>
</evidence>
<dbReference type="InterPro" id="IPR000014">
    <property type="entry name" value="PAS"/>
</dbReference>
<sequence length="173" mass="18346">MTASEELAELLETRHATAEPTIPSPAVAESVAAHLGEIRAAAPPAAEGGGDEPALDWATEAIEETPVSMAISGPAYADNPIWYVNDAFEMLTGYDEGDVLGENLRLLQGETTDADAVADLREAIDIWAAAVVELDNYRADGSRFRNRVAIAPIPDETGTISNWVGLQEVVDNA</sequence>
<dbReference type="PANTHER" id="PTHR47429">
    <property type="entry name" value="PROTEIN TWIN LOV 1"/>
    <property type="match status" value="1"/>
</dbReference>
<dbReference type="EMBL" id="SESI01000001">
    <property type="protein sequence ID" value="TQQ81401.1"/>
    <property type="molecule type" value="Genomic_DNA"/>
</dbReference>
<evidence type="ECO:0000259" key="4">
    <source>
        <dbReference type="PROSITE" id="PS50112"/>
    </source>
</evidence>
<keyword evidence="2" id="KW-0288">FMN</keyword>
<dbReference type="RefSeq" id="WP_142441974.1">
    <property type="nucleotide sequence ID" value="NZ_SESI01000001.1"/>
</dbReference>
<dbReference type="AlphaFoldDB" id="A0A544QPR8"/>
<dbReference type="Gene3D" id="3.30.450.20">
    <property type="entry name" value="PAS domain"/>
    <property type="match status" value="1"/>
</dbReference>
<keyword evidence="6" id="KW-1185">Reference proteome</keyword>
<dbReference type="OrthoDB" id="8127at2157"/>
<evidence type="ECO:0000256" key="2">
    <source>
        <dbReference type="ARBA" id="ARBA00022643"/>
    </source>
</evidence>
<evidence type="ECO:0000256" key="1">
    <source>
        <dbReference type="ARBA" id="ARBA00022630"/>
    </source>
</evidence>
<keyword evidence="1" id="KW-0285">Flavoprotein</keyword>
<evidence type="ECO:0000313" key="5">
    <source>
        <dbReference type="EMBL" id="TQQ81401.1"/>
    </source>
</evidence>
<dbReference type="Proteomes" id="UP000315385">
    <property type="component" value="Unassembled WGS sequence"/>
</dbReference>